<comment type="similarity">
    <text evidence="1">Belongs to the UPF0201 family.</text>
</comment>
<comment type="caution">
    <text evidence="2">The sequence shown here is derived from an EMBL/GenBank/DDBJ whole genome shotgun (WGS) entry which is preliminary data.</text>
</comment>
<keyword evidence="3" id="KW-1185">Reference proteome</keyword>
<evidence type="ECO:0000256" key="1">
    <source>
        <dbReference type="HAMAP-Rule" id="MF_01112"/>
    </source>
</evidence>
<dbReference type="EMBL" id="LMVM01000004">
    <property type="protein sequence ID" value="PAV05535.1"/>
    <property type="molecule type" value="Genomic_DNA"/>
</dbReference>
<dbReference type="AlphaFoldDB" id="A0A2A2H862"/>
<dbReference type="SUPFAM" id="SSF55282">
    <property type="entry name" value="RL5-like"/>
    <property type="match status" value="1"/>
</dbReference>
<dbReference type="RefSeq" id="WP_069585169.1">
    <property type="nucleotide sequence ID" value="NZ_LMVM01000004.1"/>
</dbReference>
<dbReference type="InterPro" id="IPR002739">
    <property type="entry name" value="PAB1135-like"/>
</dbReference>
<evidence type="ECO:0000313" key="2">
    <source>
        <dbReference type="EMBL" id="PAV05535.1"/>
    </source>
</evidence>
<dbReference type="PANTHER" id="PTHR39652:SF1">
    <property type="entry name" value="UPF0201 PROTEIN TK1335"/>
    <property type="match status" value="1"/>
</dbReference>
<protein>
    <recommendedName>
        <fullName evidence="1">UPF0201 protein ASJ80_09165</fullName>
    </recommendedName>
</protein>
<gene>
    <name evidence="2" type="ORF">ASJ80_09165</name>
</gene>
<dbReference type="OrthoDB" id="7819at2157"/>
<evidence type="ECO:0000313" key="3">
    <source>
        <dbReference type="Proteomes" id="UP000217784"/>
    </source>
</evidence>
<organism evidence="2 3">
    <name type="scientific">Methanobacterium bryantii</name>
    <dbReference type="NCBI Taxonomy" id="2161"/>
    <lineage>
        <taxon>Archaea</taxon>
        <taxon>Methanobacteriati</taxon>
        <taxon>Methanobacteriota</taxon>
        <taxon>Methanomada group</taxon>
        <taxon>Methanobacteria</taxon>
        <taxon>Methanobacteriales</taxon>
        <taxon>Methanobacteriaceae</taxon>
        <taxon>Methanobacterium</taxon>
    </lineage>
</organism>
<proteinExistence type="inferred from homology"/>
<dbReference type="Gene3D" id="3.30.1440.10">
    <property type="match status" value="1"/>
</dbReference>
<sequence>MNCKIYAKTELNPTEDIDKVTKTLKNMFDYDDMEIGENYVLVSGEKESITNLRKELKERKIRSVARKMMLKGIGANKIHFKLSKQAAFVGVPNFVEDDLSPLGEIDVEIETNDVQRFIDWIAPEIKSV</sequence>
<reference evidence="2 3" key="1">
    <citation type="journal article" date="2017" name="BMC Genomics">
        <title>Genomic analysis of methanogenic archaea reveals a shift towards energy conservation.</title>
        <authorList>
            <person name="Gilmore S.P."/>
            <person name="Henske J.K."/>
            <person name="Sexton J.A."/>
            <person name="Solomon K.V."/>
            <person name="Seppala S."/>
            <person name="Yoo J.I."/>
            <person name="Huyett L.M."/>
            <person name="Pressman A."/>
            <person name="Cogan J.Z."/>
            <person name="Kivenson V."/>
            <person name="Peng X."/>
            <person name="Tan Y."/>
            <person name="Valentine D.L."/>
            <person name="O'Malley M.A."/>
        </authorList>
    </citation>
    <scope>NUCLEOTIDE SEQUENCE [LARGE SCALE GENOMIC DNA]</scope>
    <source>
        <strain evidence="2 3">M.o.H.</strain>
    </source>
</reference>
<dbReference type="HAMAP" id="MF_01112">
    <property type="entry name" value="UPF0201"/>
    <property type="match status" value="1"/>
</dbReference>
<accession>A0A2A2H862</accession>
<dbReference type="InterPro" id="IPR022803">
    <property type="entry name" value="Ribosomal_uL5_dom_sf"/>
</dbReference>
<name>A0A2A2H862_METBR</name>
<dbReference type="Pfam" id="PF01877">
    <property type="entry name" value="RNA_binding"/>
    <property type="match status" value="1"/>
</dbReference>
<dbReference type="PANTHER" id="PTHR39652">
    <property type="entry name" value="UPF0201 PROTEIN TK1335"/>
    <property type="match status" value="1"/>
</dbReference>
<dbReference type="Proteomes" id="UP000217784">
    <property type="component" value="Unassembled WGS sequence"/>
</dbReference>